<dbReference type="Proteomes" id="UP000198893">
    <property type="component" value="Unassembled WGS sequence"/>
</dbReference>
<evidence type="ECO:0000259" key="2">
    <source>
        <dbReference type="Pfam" id="PF19263"/>
    </source>
</evidence>
<protein>
    <recommendedName>
        <fullName evidence="2">NrS-1 polymerase-like helicase domain-containing protein</fullName>
    </recommendedName>
</protein>
<accession>A0A1H8T4F0</accession>
<dbReference type="STRING" id="569882.SAMN04490248_11428"/>
<dbReference type="InterPro" id="IPR045455">
    <property type="entry name" value="NrS-1_pol-like_helicase"/>
</dbReference>
<feature type="domain" description="NrS-1 polymerase-like helicase" evidence="2">
    <location>
        <begin position="550"/>
        <end position="659"/>
    </location>
</feature>
<dbReference type="AlphaFoldDB" id="A0A1H8T4F0"/>
<organism evidence="3 4">
    <name type="scientific">Salinihabitans flavidus</name>
    <dbReference type="NCBI Taxonomy" id="569882"/>
    <lineage>
        <taxon>Bacteria</taxon>
        <taxon>Pseudomonadati</taxon>
        <taxon>Pseudomonadota</taxon>
        <taxon>Alphaproteobacteria</taxon>
        <taxon>Rhodobacterales</taxon>
        <taxon>Roseobacteraceae</taxon>
        <taxon>Salinihabitans</taxon>
    </lineage>
</organism>
<feature type="compositionally biased region" description="Basic and acidic residues" evidence="1">
    <location>
        <begin position="16"/>
        <end position="37"/>
    </location>
</feature>
<evidence type="ECO:0000256" key="1">
    <source>
        <dbReference type="SAM" id="MobiDB-lite"/>
    </source>
</evidence>
<dbReference type="OrthoDB" id="8215052at2"/>
<gene>
    <name evidence="3" type="ORF">SAMN04490248_11428</name>
</gene>
<dbReference type="Gene3D" id="3.40.50.300">
    <property type="entry name" value="P-loop containing nucleotide triphosphate hydrolases"/>
    <property type="match status" value="1"/>
</dbReference>
<sequence>MDDWQENTPGAGPGAKADETGKEDQMPKDSIPDKNAQEKGSFADEPENSGAGHLKAVPDEPPAPAHKIASVGELPAVRDYLNRVAVGDWKAGLKSARIEVQRGNYPQTVARLKFTAEGVAVTVPEPVRSDYPSEGFTPTEAEEAQIKAAMAAARFFERTAVQVRADRPLPGEGAEPIEEARAKGRGHYFEFYAKPPSGADDRNGNWLEAVQIRVERDGRKQFIVYTHWGDNVWRPVEPEKLPVWNAHRLKDAGVVFLHEGAGAAEHCQWMADGATPEARAARDAHPWRDHLCGADVVHVGWIGGATNPWRTDWSVFAKAGVKHVYIVPDNDEEGRGAIKAIARALKIKGEAVMFTPRKGDSGKDGWPKGFDLGDAPATGPEQWPPFTDVIEPATWIARVTVDEKGKKSGVALTSAARGGWAYLRDVELIVHTQHRRLQYTPQGFDRAWGGWCDSGVKWPSKLVMDAENNALDTWTYRPGGPDVVALPGGGRAFNRYLPGPIRPAKGDPEPWLEFLEYLVPDEPDRGHFKRWLATLIARPEVRMTWGVLAISETQGTGKSTLSDHILARLVGRPNVSWPRNEDVNSQFNSWAARKRLVIVREIYQSQSWKVYHALKDVTADETITINEKNRPEVTVENWCHVFASSNAMNALKMDDKDRRWFIPEISEVPWPDQKFKALHEWLSGDGLPIIAQWAEDFGEYVGPGERAPNSLRKAGIIDDSRSESAKAVLDWARDIASPPEDNAEKWVAPCVSFSQVKRMAREHGPIPDAELRRVLRLAGFVPDPVHKRRTKLGTSSEAKHTIWGTPEFWADWKKTEADGEFKSFVDDRLKAPEGPM</sequence>
<dbReference type="CDD" id="cd01029">
    <property type="entry name" value="TOPRIM_primases"/>
    <property type="match status" value="1"/>
</dbReference>
<feature type="region of interest" description="Disordered" evidence="1">
    <location>
        <begin position="1"/>
        <end position="66"/>
    </location>
</feature>
<name>A0A1H8T4F0_9RHOB</name>
<evidence type="ECO:0000313" key="4">
    <source>
        <dbReference type="Proteomes" id="UP000198893"/>
    </source>
</evidence>
<dbReference type="EMBL" id="FODS01000014">
    <property type="protein sequence ID" value="SEO85524.1"/>
    <property type="molecule type" value="Genomic_DNA"/>
</dbReference>
<dbReference type="InterPro" id="IPR027417">
    <property type="entry name" value="P-loop_NTPase"/>
</dbReference>
<reference evidence="3 4" key="1">
    <citation type="submission" date="2016-10" db="EMBL/GenBank/DDBJ databases">
        <authorList>
            <person name="de Groot N.N."/>
        </authorList>
    </citation>
    <scope>NUCLEOTIDE SEQUENCE [LARGE SCALE GENOMIC DNA]</scope>
    <source>
        <strain evidence="3 4">DSM 27842</strain>
    </source>
</reference>
<dbReference type="InterPro" id="IPR034154">
    <property type="entry name" value="TOPRIM_DnaG/twinkle"/>
</dbReference>
<evidence type="ECO:0000313" key="3">
    <source>
        <dbReference type="EMBL" id="SEO85524.1"/>
    </source>
</evidence>
<keyword evidence="4" id="KW-1185">Reference proteome</keyword>
<proteinExistence type="predicted"/>
<dbReference type="RefSeq" id="WP_093118777.1">
    <property type="nucleotide sequence ID" value="NZ_FODS01000014.1"/>
</dbReference>
<dbReference type="Pfam" id="PF19263">
    <property type="entry name" value="DUF5906"/>
    <property type="match status" value="1"/>
</dbReference>